<protein>
    <submittedName>
        <fullName evidence="2">Uncharacterized protein</fullName>
    </submittedName>
</protein>
<reference evidence="3" key="1">
    <citation type="journal article" date="2015" name="Proc. Natl. Acad. Sci. U.S.A.">
        <title>Genome sequencing of adzuki bean (Vigna angularis) provides insight into high starch and low fat accumulation and domestication.</title>
        <authorList>
            <person name="Yang K."/>
            <person name="Tian Z."/>
            <person name="Chen C."/>
            <person name="Luo L."/>
            <person name="Zhao B."/>
            <person name="Wang Z."/>
            <person name="Yu L."/>
            <person name="Li Y."/>
            <person name="Sun Y."/>
            <person name="Li W."/>
            <person name="Chen Y."/>
            <person name="Li Y."/>
            <person name="Zhang Y."/>
            <person name="Ai D."/>
            <person name="Zhao J."/>
            <person name="Shang C."/>
            <person name="Ma Y."/>
            <person name="Wu B."/>
            <person name="Wang M."/>
            <person name="Gao L."/>
            <person name="Sun D."/>
            <person name="Zhang P."/>
            <person name="Guo F."/>
            <person name="Wang W."/>
            <person name="Li Y."/>
            <person name="Wang J."/>
            <person name="Varshney R.K."/>
            <person name="Wang J."/>
            <person name="Ling H.Q."/>
            <person name="Wan P."/>
        </authorList>
    </citation>
    <scope>NUCLEOTIDE SEQUENCE</scope>
    <source>
        <strain evidence="3">cv. Jingnong 6</strain>
    </source>
</reference>
<proteinExistence type="predicted"/>
<evidence type="ECO:0000313" key="3">
    <source>
        <dbReference type="Proteomes" id="UP000053144"/>
    </source>
</evidence>
<dbReference type="Gramene" id="KOM52500">
    <property type="protein sequence ID" value="KOM52500"/>
    <property type="gene ID" value="LR48_Vigan09g115900"/>
</dbReference>
<accession>A0A0L9VBR6</accession>
<sequence>MLLCVCPSLHFHFFLQNPSQIHSSLAPSAALSTSPVASAPLRSLLPSNSNQGPRTRRRKRQSFFRLHGPQSSSASSIRSPGSSKQTAPGKLCNRLQLHVTDYRKPCISSVFCNRNTQPCNRLRTVHHLLQHALGLCSPCNRLPLTIIDYVLQPFSFP</sequence>
<gene>
    <name evidence="2" type="ORF">LR48_Vigan09g115900</name>
</gene>
<dbReference type="EMBL" id="CM003379">
    <property type="protein sequence ID" value="KOM52500.1"/>
    <property type="molecule type" value="Genomic_DNA"/>
</dbReference>
<name>A0A0L9VBR6_PHAAN</name>
<feature type="compositionally biased region" description="Low complexity" evidence="1">
    <location>
        <begin position="71"/>
        <end position="83"/>
    </location>
</feature>
<dbReference type="Proteomes" id="UP000053144">
    <property type="component" value="Chromosome 9"/>
</dbReference>
<dbReference type="AlphaFoldDB" id="A0A0L9VBR6"/>
<feature type="region of interest" description="Disordered" evidence="1">
    <location>
        <begin position="42"/>
        <end position="88"/>
    </location>
</feature>
<evidence type="ECO:0000313" key="2">
    <source>
        <dbReference type="EMBL" id="KOM52500.1"/>
    </source>
</evidence>
<evidence type="ECO:0000256" key="1">
    <source>
        <dbReference type="SAM" id="MobiDB-lite"/>
    </source>
</evidence>
<organism evidence="2 3">
    <name type="scientific">Phaseolus angularis</name>
    <name type="common">Azuki bean</name>
    <name type="synonym">Vigna angularis</name>
    <dbReference type="NCBI Taxonomy" id="3914"/>
    <lineage>
        <taxon>Eukaryota</taxon>
        <taxon>Viridiplantae</taxon>
        <taxon>Streptophyta</taxon>
        <taxon>Embryophyta</taxon>
        <taxon>Tracheophyta</taxon>
        <taxon>Spermatophyta</taxon>
        <taxon>Magnoliopsida</taxon>
        <taxon>eudicotyledons</taxon>
        <taxon>Gunneridae</taxon>
        <taxon>Pentapetalae</taxon>
        <taxon>rosids</taxon>
        <taxon>fabids</taxon>
        <taxon>Fabales</taxon>
        <taxon>Fabaceae</taxon>
        <taxon>Papilionoideae</taxon>
        <taxon>50 kb inversion clade</taxon>
        <taxon>NPAAA clade</taxon>
        <taxon>indigoferoid/millettioid clade</taxon>
        <taxon>Phaseoleae</taxon>
        <taxon>Vigna</taxon>
    </lineage>
</organism>